<dbReference type="Proteomes" id="UP000886501">
    <property type="component" value="Unassembled WGS sequence"/>
</dbReference>
<gene>
    <name evidence="1" type="ORF">BDM02DRAFT_3146981</name>
</gene>
<dbReference type="EMBL" id="MU118048">
    <property type="protein sequence ID" value="KAF9646812.1"/>
    <property type="molecule type" value="Genomic_DNA"/>
</dbReference>
<evidence type="ECO:0000313" key="1">
    <source>
        <dbReference type="EMBL" id="KAF9646812.1"/>
    </source>
</evidence>
<accession>A0ACB6ZB40</accession>
<name>A0ACB6ZB40_THEGA</name>
<protein>
    <submittedName>
        <fullName evidence="1">Pkinase-domain-containing protein</fullName>
    </submittedName>
</protein>
<reference evidence="1" key="1">
    <citation type="submission" date="2019-10" db="EMBL/GenBank/DDBJ databases">
        <authorList>
            <consortium name="DOE Joint Genome Institute"/>
            <person name="Kuo A."/>
            <person name="Miyauchi S."/>
            <person name="Kiss E."/>
            <person name="Drula E."/>
            <person name="Kohler A."/>
            <person name="Sanchez-Garcia M."/>
            <person name="Andreopoulos B."/>
            <person name="Barry K.W."/>
            <person name="Bonito G."/>
            <person name="Buee M."/>
            <person name="Carver A."/>
            <person name="Chen C."/>
            <person name="Cichocki N."/>
            <person name="Clum A."/>
            <person name="Culley D."/>
            <person name="Crous P.W."/>
            <person name="Fauchery L."/>
            <person name="Girlanda M."/>
            <person name="Hayes R."/>
            <person name="Keri Z."/>
            <person name="Labutti K."/>
            <person name="Lipzen A."/>
            <person name="Lombard V."/>
            <person name="Magnuson J."/>
            <person name="Maillard F."/>
            <person name="Morin E."/>
            <person name="Murat C."/>
            <person name="Nolan M."/>
            <person name="Ohm R."/>
            <person name="Pangilinan J."/>
            <person name="Pereira M."/>
            <person name="Perotto S."/>
            <person name="Peter M."/>
            <person name="Riley R."/>
            <person name="Sitrit Y."/>
            <person name="Stielow B."/>
            <person name="Szollosi G."/>
            <person name="Zifcakova L."/>
            <person name="Stursova M."/>
            <person name="Spatafora J.W."/>
            <person name="Tedersoo L."/>
            <person name="Vaario L.-M."/>
            <person name="Yamada A."/>
            <person name="Yan M."/>
            <person name="Wang P."/>
            <person name="Xu J."/>
            <person name="Bruns T."/>
            <person name="Baldrian P."/>
            <person name="Vilgalys R."/>
            <person name="Henrissat B."/>
            <person name="Grigoriev I.V."/>
            <person name="Hibbett D."/>
            <person name="Nagy L.G."/>
            <person name="Martin F.M."/>
        </authorList>
    </citation>
    <scope>NUCLEOTIDE SEQUENCE</scope>
    <source>
        <strain evidence="1">P2</strain>
    </source>
</reference>
<sequence>MLLQSDEQSQESVPAERERRFAEENSRRREGTDQLILPVSGGSSRVLADYTLTKALGAGSVGRVKLAQHVNSGEKFAIKILPRVIPNPNTSSETVANTTAKGASNDIRTLREAALSMLLHHPYICGMREIIVHQNHYYMVLEYVNGGQMLDYIISHGRVRERAARKFARQIGSALEYCHKNNVVHRSLKIEDILISQTGNVKIIDFGLSNLYNPSAHLKTFCGSGYFPAPEMLNAKAYTGPEVDVWSFGVVLYVLVCGKVPFDDRSMPALHAKIKRGLVEYPVWLGRECKHLLFRMLVTNPSARATLTEVLNHPWMARDFPEPPNPHLVRREPLRPDEVDRNVIRGMTGFEFGTEEEIEKKLVEVLRSDVYRRAVQHRERKRCTNNGRNGIVNEKHWDSSSNTSLGYEPAETDFAASPSRKPKCFSGFDFYCRKLFSPTPSSPAISMLHSPSNSRSNLSLGDAREPADPAYGFHPLISIYFLVREKMERERVDGSGRFANS</sequence>
<proteinExistence type="predicted"/>
<organism evidence="1 2">
    <name type="scientific">Thelephora ganbajun</name>
    <name type="common">Ganba fungus</name>
    <dbReference type="NCBI Taxonomy" id="370292"/>
    <lineage>
        <taxon>Eukaryota</taxon>
        <taxon>Fungi</taxon>
        <taxon>Dikarya</taxon>
        <taxon>Basidiomycota</taxon>
        <taxon>Agaricomycotina</taxon>
        <taxon>Agaricomycetes</taxon>
        <taxon>Thelephorales</taxon>
        <taxon>Thelephoraceae</taxon>
        <taxon>Thelephora</taxon>
    </lineage>
</organism>
<reference evidence="1" key="2">
    <citation type="journal article" date="2020" name="Nat. Commun.">
        <title>Large-scale genome sequencing of mycorrhizal fungi provides insights into the early evolution of symbiotic traits.</title>
        <authorList>
            <person name="Miyauchi S."/>
            <person name="Kiss E."/>
            <person name="Kuo A."/>
            <person name="Drula E."/>
            <person name="Kohler A."/>
            <person name="Sanchez-Garcia M."/>
            <person name="Morin E."/>
            <person name="Andreopoulos B."/>
            <person name="Barry K.W."/>
            <person name="Bonito G."/>
            <person name="Buee M."/>
            <person name="Carver A."/>
            <person name="Chen C."/>
            <person name="Cichocki N."/>
            <person name="Clum A."/>
            <person name="Culley D."/>
            <person name="Crous P.W."/>
            <person name="Fauchery L."/>
            <person name="Girlanda M."/>
            <person name="Hayes R.D."/>
            <person name="Keri Z."/>
            <person name="LaButti K."/>
            <person name="Lipzen A."/>
            <person name="Lombard V."/>
            <person name="Magnuson J."/>
            <person name="Maillard F."/>
            <person name="Murat C."/>
            <person name="Nolan M."/>
            <person name="Ohm R.A."/>
            <person name="Pangilinan J."/>
            <person name="Pereira M.F."/>
            <person name="Perotto S."/>
            <person name="Peter M."/>
            <person name="Pfister S."/>
            <person name="Riley R."/>
            <person name="Sitrit Y."/>
            <person name="Stielow J.B."/>
            <person name="Szollosi G."/>
            <person name="Zifcakova L."/>
            <person name="Stursova M."/>
            <person name="Spatafora J.W."/>
            <person name="Tedersoo L."/>
            <person name="Vaario L.M."/>
            <person name="Yamada A."/>
            <person name="Yan M."/>
            <person name="Wang P."/>
            <person name="Xu J."/>
            <person name="Bruns T."/>
            <person name="Baldrian P."/>
            <person name="Vilgalys R."/>
            <person name="Dunand C."/>
            <person name="Henrissat B."/>
            <person name="Grigoriev I.V."/>
            <person name="Hibbett D."/>
            <person name="Nagy L.G."/>
            <person name="Martin F.M."/>
        </authorList>
    </citation>
    <scope>NUCLEOTIDE SEQUENCE</scope>
    <source>
        <strain evidence="1">P2</strain>
    </source>
</reference>
<keyword evidence="2" id="KW-1185">Reference proteome</keyword>
<comment type="caution">
    <text evidence="1">The sequence shown here is derived from an EMBL/GenBank/DDBJ whole genome shotgun (WGS) entry which is preliminary data.</text>
</comment>
<evidence type="ECO:0000313" key="2">
    <source>
        <dbReference type="Proteomes" id="UP000886501"/>
    </source>
</evidence>